<dbReference type="PANTHER" id="PTHR47723">
    <property type="entry name" value="OS05G0353850 PROTEIN"/>
    <property type="match status" value="1"/>
</dbReference>
<dbReference type="AlphaFoldDB" id="A0A314L9F8"/>
<dbReference type="GO" id="GO:0003676">
    <property type="term" value="F:nucleic acid binding"/>
    <property type="evidence" value="ECO:0007669"/>
    <property type="project" value="InterPro"/>
</dbReference>
<dbReference type="InterPro" id="IPR012337">
    <property type="entry name" value="RNaseH-like_sf"/>
</dbReference>
<organism evidence="2 3">
    <name type="scientific">Nicotiana attenuata</name>
    <name type="common">Coyote tobacco</name>
    <dbReference type="NCBI Taxonomy" id="49451"/>
    <lineage>
        <taxon>Eukaryota</taxon>
        <taxon>Viridiplantae</taxon>
        <taxon>Streptophyta</taxon>
        <taxon>Embryophyta</taxon>
        <taxon>Tracheophyta</taxon>
        <taxon>Spermatophyta</taxon>
        <taxon>Magnoliopsida</taxon>
        <taxon>eudicotyledons</taxon>
        <taxon>Gunneridae</taxon>
        <taxon>Pentapetalae</taxon>
        <taxon>asterids</taxon>
        <taxon>lamiids</taxon>
        <taxon>Solanales</taxon>
        <taxon>Solanaceae</taxon>
        <taxon>Nicotianoideae</taxon>
        <taxon>Nicotianeae</taxon>
        <taxon>Nicotiana</taxon>
    </lineage>
</organism>
<dbReference type="Gramene" id="OIT38212">
    <property type="protein sequence ID" value="OIT38212"/>
    <property type="gene ID" value="A4A49_54745"/>
</dbReference>
<dbReference type="InterPro" id="IPR044730">
    <property type="entry name" value="RNase_H-like_dom_plant"/>
</dbReference>
<gene>
    <name evidence="2" type="ORF">A4A49_54745</name>
</gene>
<dbReference type="InterPro" id="IPR036397">
    <property type="entry name" value="RNaseH_sf"/>
</dbReference>
<dbReference type="CDD" id="cd06222">
    <property type="entry name" value="RNase_H_like"/>
    <property type="match status" value="1"/>
</dbReference>
<protein>
    <recommendedName>
        <fullName evidence="1">RNase H type-1 domain-containing protein</fullName>
    </recommendedName>
</protein>
<dbReference type="SMR" id="A0A314L9F8"/>
<dbReference type="InterPro" id="IPR053151">
    <property type="entry name" value="RNase_H-like"/>
</dbReference>
<reference evidence="2" key="1">
    <citation type="submission" date="2016-11" db="EMBL/GenBank/DDBJ databases">
        <title>The genome of Nicotiana attenuata.</title>
        <authorList>
            <person name="Xu S."/>
            <person name="Brockmoeller T."/>
            <person name="Gaquerel E."/>
            <person name="Navarro A."/>
            <person name="Kuhl H."/>
            <person name="Gase K."/>
            <person name="Ling Z."/>
            <person name="Zhou W."/>
            <person name="Kreitzer C."/>
            <person name="Stanke M."/>
            <person name="Tang H."/>
            <person name="Lyons E."/>
            <person name="Pandey P."/>
            <person name="Pandey S.P."/>
            <person name="Timmermann B."/>
            <person name="Baldwin I.T."/>
        </authorList>
    </citation>
    <scope>NUCLEOTIDE SEQUENCE [LARGE SCALE GENOMIC DNA]</scope>
    <source>
        <strain evidence="2">UT</strain>
    </source>
</reference>
<accession>A0A314L9F8</accession>
<proteinExistence type="predicted"/>
<dbReference type="Pfam" id="PF13456">
    <property type="entry name" value="RVT_3"/>
    <property type="match status" value="1"/>
</dbReference>
<sequence length="136" mass="15141">MAWCKLNTYGSKNMEGHVGVGGICRDHSGTLLTTFSQSVGSISSNMAEVKDALIGLNWCIPNGLDNIISKCDPFLVIDMIRGKSKVLWQMMDIIKQIQNLVSQVNCVICHCFREANQVMNALSKWIIENDELNTFS</sequence>
<evidence type="ECO:0000313" key="3">
    <source>
        <dbReference type="Proteomes" id="UP000187609"/>
    </source>
</evidence>
<keyword evidence="3" id="KW-1185">Reference proteome</keyword>
<dbReference type="EMBL" id="MJEQ01000226">
    <property type="protein sequence ID" value="OIT38212.1"/>
    <property type="molecule type" value="Genomic_DNA"/>
</dbReference>
<evidence type="ECO:0000313" key="2">
    <source>
        <dbReference type="EMBL" id="OIT38212.1"/>
    </source>
</evidence>
<dbReference type="InterPro" id="IPR002156">
    <property type="entry name" value="RNaseH_domain"/>
</dbReference>
<name>A0A314L9F8_NICAT</name>
<evidence type="ECO:0000259" key="1">
    <source>
        <dbReference type="Pfam" id="PF13456"/>
    </source>
</evidence>
<dbReference type="GO" id="GO:0004523">
    <property type="term" value="F:RNA-DNA hybrid ribonuclease activity"/>
    <property type="evidence" value="ECO:0007669"/>
    <property type="project" value="InterPro"/>
</dbReference>
<comment type="caution">
    <text evidence="2">The sequence shown here is derived from an EMBL/GenBank/DDBJ whole genome shotgun (WGS) entry which is preliminary data.</text>
</comment>
<dbReference type="Gene3D" id="3.30.420.10">
    <property type="entry name" value="Ribonuclease H-like superfamily/Ribonuclease H"/>
    <property type="match status" value="1"/>
</dbReference>
<dbReference type="SUPFAM" id="SSF53098">
    <property type="entry name" value="Ribonuclease H-like"/>
    <property type="match status" value="1"/>
</dbReference>
<dbReference type="PANTHER" id="PTHR47723:SF19">
    <property type="entry name" value="POLYNUCLEOTIDYL TRANSFERASE, RIBONUCLEASE H-LIKE SUPERFAMILY PROTEIN"/>
    <property type="match status" value="1"/>
</dbReference>
<dbReference type="Proteomes" id="UP000187609">
    <property type="component" value="Unassembled WGS sequence"/>
</dbReference>
<feature type="domain" description="RNase H type-1" evidence="1">
    <location>
        <begin position="13"/>
        <end position="125"/>
    </location>
</feature>